<sequence length="166" mass="19706">FRSIETGYEVQWNNCSLNRNAEHPIVESEAHYSPHYHTACVGYLTKSNEFYDHFGWRYYKQNDVPLDNPDRVRRMLWYSLSHCAVADQKHALTWAQKFGNRHMLIDTQTDTTEFPTCPIKKCSCANEGFIIIEYQKDLAEYLTAGQRELYWITKTKTTYKFRTDEL</sequence>
<proteinExistence type="predicted"/>
<comment type="caution">
    <text evidence="1">The sequence shown here is derived from an EMBL/GenBank/DDBJ whole genome shotgun (WGS) entry which is preliminary data.</text>
</comment>
<name>X1A8H5_9ZZZZ</name>
<gene>
    <name evidence="1" type="ORF">S01H4_35424</name>
</gene>
<organism evidence="1">
    <name type="scientific">marine sediment metagenome</name>
    <dbReference type="NCBI Taxonomy" id="412755"/>
    <lineage>
        <taxon>unclassified sequences</taxon>
        <taxon>metagenomes</taxon>
        <taxon>ecological metagenomes</taxon>
    </lineage>
</organism>
<reference evidence="1" key="1">
    <citation type="journal article" date="2014" name="Front. Microbiol.">
        <title>High frequency of phylogenetically diverse reductive dehalogenase-homologous genes in deep subseafloor sedimentary metagenomes.</title>
        <authorList>
            <person name="Kawai M."/>
            <person name="Futagami T."/>
            <person name="Toyoda A."/>
            <person name="Takaki Y."/>
            <person name="Nishi S."/>
            <person name="Hori S."/>
            <person name="Arai W."/>
            <person name="Tsubouchi T."/>
            <person name="Morono Y."/>
            <person name="Uchiyama I."/>
            <person name="Ito T."/>
            <person name="Fujiyama A."/>
            <person name="Inagaki F."/>
            <person name="Takami H."/>
        </authorList>
    </citation>
    <scope>NUCLEOTIDE SEQUENCE</scope>
    <source>
        <strain evidence="1">Expedition CK06-06</strain>
    </source>
</reference>
<feature type="non-terminal residue" evidence="1">
    <location>
        <position position="1"/>
    </location>
</feature>
<evidence type="ECO:0000313" key="1">
    <source>
        <dbReference type="EMBL" id="GAG78615.1"/>
    </source>
</evidence>
<accession>X1A8H5</accession>
<dbReference type="EMBL" id="BART01018836">
    <property type="protein sequence ID" value="GAG78615.1"/>
    <property type="molecule type" value="Genomic_DNA"/>
</dbReference>
<protein>
    <submittedName>
        <fullName evidence="1">Uncharacterized protein</fullName>
    </submittedName>
</protein>
<dbReference type="AlphaFoldDB" id="X1A8H5"/>